<reference evidence="2" key="1">
    <citation type="submission" date="2021-07" db="EMBL/GenBank/DDBJ databases">
        <authorList>
            <person name="Fernandez M."/>
            <person name="Pereira P."/>
            <person name="Torres Tejerizo G.A."/>
            <person name="Gonzalez P."/>
            <person name="Agostini E."/>
        </authorList>
    </citation>
    <scope>NUCLEOTIDE SEQUENCE</scope>
    <source>
        <strain evidence="2">SFC 500-1A</strain>
    </source>
</reference>
<keyword evidence="1" id="KW-0732">Signal</keyword>
<dbReference type="Proteomes" id="UP000887320">
    <property type="component" value="Unassembled WGS sequence"/>
</dbReference>
<protein>
    <recommendedName>
        <fullName evidence="4">Lipoprotein</fullName>
    </recommendedName>
</protein>
<evidence type="ECO:0000256" key="1">
    <source>
        <dbReference type="SAM" id="SignalP"/>
    </source>
</evidence>
<feature type="signal peptide" evidence="1">
    <location>
        <begin position="1"/>
        <end position="22"/>
    </location>
</feature>
<dbReference type="AlphaFoldDB" id="A0A8X8GG79"/>
<evidence type="ECO:0000313" key="2">
    <source>
        <dbReference type="EMBL" id="MCF0264016.1"/>
    </source>
</evidence>
<evidence type="ECO:0000313" key="3">
    <source>
        <dbReference type="Proteomes" id="UP000887320"/>
    </source>
</evidence>
<dbReference type="EMBL" id="JAHWXT010000001">
    <property type="protein sequence ID" value="MCF0264016.1"/>
    <property type="molecule type" value="Genomic_DNA"/>
</dbReference>
<gene>
    <name evidence="2" type="ORF">KW868_05965</name>
</gene>
<evidence type="ECO:0008006" key="4">
    <source>
        <dbReference type="Google" id="ProtNLM"/>
    </source>
</evidence>
<feature type="chain" id="PRO_5036468954" description="Lipoprotein" evidence="1">
    <location>
        <begin position="23"/>
        <end position="149"/>
    </location>
</feature>
<sequence>MNFLKFSYITILIVLTSSCVNSEITQDARFFKTITHKYFKNYDPDEYVSIDKPENKYSIVKIQKSKLSLVEYNQVHSKLKKDGWRMISNRDHFYEYCLGEKIYLGALFPEKDKYHSFIGHEVIPSSKNSWIIFLDYGEGKVNDCRKKSS</sequence>
<dbReference type="RefSeq" id="WP_151958188.1">
    <property type="nucleotide sequence ID" value="NZ_BKVV01000221.1"/>
</dbReference>
<proteinExistence type="predicted"/>
<accession>A0A8X8GG79</accession>
<dbReference type="PROSITE" id="PS51257">
    <property type="entry name" value="PROKAR_LIPOPROTEIN"/>
    <property type="match status" value="1"/>
</dbReference>
<name>A0A8X8GG79_ACIGI</name>
<comment type="caution">
    <text evidence="2">The sequence shown here is derived from an EMBL/GenBank/DDBJ whole genome shotgun (WGS) entry which is preliminary data.</text>
</comment>
<organism evidence="2 3">
    <name type="scientific">Acinetobacter guillouiae</name>
    <name type="common">Acinetobacter genomosp. 11</name>
    <dbReference type="NCBI Taxonomy" id="106649"/>
    <lineage>
        <taxon>Bacteria</taxon>
        <taxon>Pseudomonadati</taxon>
        <taxon>Pseudomonadota</taxon>
        <taxon>Gammaproteobacteria</taxon>
        <taxon>Moraxellales</taxon>
        <taxon>Moraxellaceae</taxon>
        <taxon>Acinetobacter</taxon>
    </lineage>
</organism>